<reference evidence="18 20" key="1">
    <citation type="submission" date="2020-12" db="EMBL/GenBank/DDBJ databases">
        <title>FDA dAtabase for Regulatory Grade micrObial Sequences (FDA-ARGOS): Supporting development and validation of Infectious Disease Dx tests.</title>
        <authorList>
            <person name="Minogue T."/>
            <person name="Wolcott M."/>
            <person name="Wasieloski L."/>
            <person name="Aguilar W."/>
            <person name="Moore D."/>
            <person name="Jaissle J."/>
            <person name="Tallon L."/>
            <person name="Sadzewicz L."/>
            <person name="Zhao X."/>
            <person name="Boylan J."/>
            <person name="Ott S."/>
            <person name="Bowen H."/>
            <person name="Vavikolanu K."/>
            <person name="Mehta A."/>
            <person name="Aluvathingal J."/>
            <person name="Nadendla S."/>
            <person name="Yan Y."/>
            <person name="Sichtig H."/>
        </authorList>
    </citation>
    <scope>NUCLEOTIDE SEQUENCE [LARGE SCALE GENOMIC DNA]</scope>
    <source>
        <strain evidence="18 20">FDAARGOS_949</strain>
    </source>
</reference>
<evidence type="ECO:0000256" key="8">
    <source>
        <dbReference type="ARBA" id="ARBA00023077"/>
    </source>
</evidence>
<evidence type="ECO:0000256" key="1">
    <source>
        <dbReference type="ARBA" id="ARBA00004571"/>
    </source>
</evidence>
<dbReference type="SUPFAM" id="SSF56935">
    <property type="entry name" value="Porins"/>
    <property type="match status" value="1"/>
</dbReference>
<name>A0AAQ0BSA8_BURGL</name>
<dbReference type="InterPro" id="IPR037066">
    <property type="entry name" value="Plug_dom_sf"/>
</dbReference>
<dbReference type="InterPro" id="IPR039426">
    <property type="entry name" value="TonB-dep_rcpt-like"/>
</dbReference>
<accession>A0AAQ0BSA8</accession>
<evidence type="ECO:0000256" key="13">
    <source>
        <dbReference type="PROSITE-ProRule" id="PRU10143"/>
    </source>
</evidence>
<dbReference type="InterPro" id="IPR036942">
    <property type="entry name" value="Beta-barrel_TonB_sf"/>
</dbReference>
<feature type="domain" description="TonB-dependent receptor plug" evidence="17">
    <location>
        <begin position="80"/>
        <end position="180"/>
    </location>
</feature>
<comment type="similarity">
    <text evidence="2 12 14">Belongs to the TonB-dependent receptor family.</text>
</comment>
<dbReference type="EMBL" id="CP099587">
    <property type="protein sequence ID" value="USS45496.1"/>
    <property type="molecule type" value="Genomic_DNA"/>
</dbReference>
<dbReference type="EMBL" id="CP065601">
    <property type="protein sequence ID" value="QPQ92604.1"/>
    <property type="molecule type" value="Genomic_DNA"/>
</dbReference>
<keyword evidence="8 13" id="KW-0798">TonB box</keyword>
<reference evidence="19" key="2">
    <citation type="submission" date="2022-06" db="EMBL/GenBank/DDBJ databases">
        <title>Draft genome sequence of Burkholderia glumae strain GR20004 isolated from rice panicle showing bacterial panicle blight.</title>
        <authorList>
            <person name="Choi S.Y."/>
            <person name="Lee Y.H."/>
        </authorList>
    </citation>
    <scope>NUCLEOTIDE SEQUENCE</scope>
    <source>
        <strain evidence="19">GR20004</strain>
    </source>
</reference>
<dbReference type="GO" id="GO:0009279">
    <property type="term" value="C:cell outer membrane"/>
    <property type="evidence" value="ECO:0007669"/>
    <property type="project" value="UniProtKB-SubCell"/>
</dbReference>
<evidence type="ECO:0000256" key="5">
    <source>
        <dbReference type="ARBA" id="ARBA00022692"/>
    </source>
</evidence>
<evidence type="ECO:0000256" key="15">
    <source>
        <dbReference type="SAM" id="SignalP"/>
    </source>
</evidence>
<feature type="chain" id="PRO_5042879860" evidence="15">
    <location>
        <begin position="23"/>
        <end position="644"/>
    </location>
</feature>
<proteinExistence type="inferred from homology"/>
<dbReference type="PROSITE" id="PS52016">
    <property type="entry name" value="TONB_DEPENDENT_REC_3"/>
    <property type="match status" value="1"/>
</dbReference>
<evidence type="ECO:0000256" key="3">
    <source>
        <dbReference type="ARBA" id="ARBA00022448"/>
    </source>
</evidence>
<dbReference type="CDD" id="cd01347">
    <property type="entry name" value="ligand_gated_channel"/>
    <property type="match status" value="1"/>
</dbReference>
<evidence type="ECO:0000256" key="10">
    <source>
        <dbReference type="ARBA" id="ARBA00023170"/>
    </source>
</evidence>
<keyword evidence="21" id="KW-1185">Reference proteome</keyword>
<comment type="subcellular location">
    <subcellularLocation>
        <location evidence="1 12">Cell outer membrane</location>
        <topology evidence="1 12">Multi-pass membrane protein</topology>
    </subcellularLocation>
</comment>
<keyword evidence="11 12" id="KW-0998">Cell outer membrane</keyword>
<evidence type="ECO:0000256" key="2">
    <source>
        <dbReference type="ARBA" id="ARBA00009810"/>
    </source>
</evidence>
<keyword evidence="10 18" id="KW-0675">Receptor</keyword>
<dbReference type="InterPro" id="IPR012910">
    <property type="entry name" value="Plug_dom"/>
</dbReference>
<sequence length="644" mass="68905">MRTALVRATLAALCGLPGFARAQSAASAPPPSVSTSAPAAGASRAPAATAAAGAVEPAVLDSVVVTASRSPQTLADALPQTTLFTREDIDHGSATDLPGLLALAPGAQIVRNGGPGSTATLFLRGAQSTQSLVLIDGVRVDSASLGAAQLSQLPLAQIDHVEVVNGNVSSLYGSGAIGGVVQVFTRDGGNHPPRFWFSAGYGSYHTQSQDAGVSGRLDGDGRSTFSLALSREKTDGFSALNPAQQPRANPNANGNLGESVSAALKHRFANGWSAGLTYFQSNGANSYDNAFGLPTDLNTLYSRVQQLSVFADGRLADGWTTHLRVSTGNDRSQSWLNGAYTDHFDTDNRQYTWQNDFRLARGQTVQAGYERLDQALDSNEYAAPRRHVNSGWLGYTGRFGNNRFQANVRRDGYSDFGGANSYYLGYGLDLGEHWKVTASVSDAFRAPTFNDLYFPGASNPAIQPERSHSVEAALQYASDALGVMRLSLFQTRYTNLIQYVPDATGFVYTAQNVGRAKVQGIEGAWQGQLGKTDLRVAATLQNPVDESANQDLVRRARHFASFSANRAFGGWRVGGEWLVSGARDDSGEPLGGYGIVNLTARYDITKSWYVSAHLDNLLDKDYQLAYGYNTPRRGAYVTIGWRQP</sequence>
<dbReference type="Gene3D" id="2.170.130.10">
    <property type="entry name" value="TonB-dependent receptor, plug domain"/>
    <property type="match status" value="1"/>
</dbReference>
<dbReference type="InterPro" id="IPR000531">
    <property type="entry name" value="Beta-barrel_TonB"/>
</dbReference>
<keyword evidence="4 12" id="KW-1134">Transmembrane beta strand</keyword>
<dbReference type="RefSeq" id="WP_015876746.1">
    <property type="nucleotide sequence ID" value="NZ_CP021074.1"/>
</dbReference>
<evidence type="ECO:0000259" key="17">
    <source>
        <dbReference type="Pfam" id="PF07715"/>
    </source>
</evidence>
<dbReference type="Pfam" id="PF07715">
    <property type="entry name" value="Plug"/>
    <property type="match status" value="1"/>
</dbReference>
<feature type="domain" description="TonB-dependent receptor-like beta-barrel" evidence="16">
    <location>
        <begin position="204"/>
        <end position="617"/>
    </location>
</feature>
<evidence type="ECO:0000313" key="18">
    <source>
        <dbReference type="EMBL" id="QPQ92604.1"/>
    </source>
</evidence>
<evidence type="ECO:0000256" key="14">
    <source>
        <dbReference type="RuleBase" id="RU003357"/>
    </source>
</evidence>
<dbReference type="Gene3D" id="2.40.170.20">
    <property type="entry name" value="TonB-dependent receptor, beta-barrel domain"/>
    <property type="match status" value="1"/>
</dbReference>
<dbReference type="InterPro" id="IPR010916">
    <property type="entry name" value="TonB_box_CS"/>
</dbReference>
<evidence type="ECO:0000256" key="4">
    <source>
        <dbReference type="ARBA" id="ARBA00022452"/>
    </source>
</evidence>
<keyword evidence="9 12" id="KW-0472">Membrane</keyword>
<feature type="short sequence motif" description="TonB box" evidence="13">
    <location>
        <begin position="62"/>
        <end position="68"/>
    </location>
</feature>
<keyword evidence="6 15" id="KW-0732">Signal</keyword>
<dbReference type="GO" id="GO:0006811">
    <property type="term" value="P:monoatomic ion transport"/>
    <property type="evidence" value="ECO:0007669"/>
    <property type="project" value="UniProtKB-KW"/>
</dbReference>
<dbReference type="PROSITE" id="PS00430">
    <property type="entry name" value="TONB_DEPENDENT_REC_1"/>
    <property type="match status" value="1"/>
</dbReference>
<evidence type="ECO:0000256" key="9">
    <source>
        <dbReference type="ARBA" id="ARBA00023136"/>
    </source>
</evidence>
<evidence type="ECO:0000259" key="16">
    <source>
        <dbReference type="Pfam" id="PF00593"/>
    </source>
</evidence>
<evidence type="ECO:0000256" key="6">
    <source>
        <dbReference type="ARBA" id="ARBA00022729"/>
    </source>
</evidence>
<evidence type="ECO:0000256" key="7">
    <source>
        <dbReference type="ARBA" id="ARBA00023065"/>
    </source>
</evidence>
<keyword evidence="3 12" id="KW-0813">Transport</keyword>
<evidence type="ECO:0000313" key="19">
    <source>
        <dbReference type="EMBL" id="USS45496.1"/>
    </source>
</evidence>
<dbReference type="GO" id="GO:0015889">
    <property type="term" value="P:cobalamin transport"/>
    <property type="evidence" value="ECO:0007669"/>
    <property type="project" value="TreeGrafter"/>
</dbReference>
<keyword evidence="5 12" id="KW-0812">Transmembrane</keyword>
<feature type="signal peptide" evidence="15">
    <location>
        <begin position="1"/>
        <end position="22"/>
    </location>
</feature>
<dbReference type="AlphaFoldDB" id="A0AAQ0BSA8"/>
<protein>
    <submittedName>
        <fullName evidence="18">TonB-dependent receptor</fullName>
    </submittedName>
</protein>
<dbReference type="Proteomes" id="UP001056386">
    <property type="component" value="Chromosome 1"/>
</dbReference>
<gene>
    <name evidence="18" type="ORF">I6H06_26465</name>
    <name evidence="19" type="ORF">NFI99_28410</name>
</gene>
<dbReference type="Proteomes" id="UP000594892">
    <property type="component" value="Chromosome 2"/>
</dbReference>
<evidence type="ECO:0000313" key="21">
    <source>
        <dbReference type="Proteomes" id="UP001056386"/>
    </source>
</evidence>
<dbReference type="Pfam" id="PF00593">
    <property type="entry name" value="TonB_dep_Rec_b-barrel"/>
    <property type="match status" value="1"/>
</dbReference>
<evidence type="ECO:0000313" key="20">
    <source>
        <dbReference type="Proteomes" id="UP000594892"/>
    </source>
</evidence>
<organism evidence="18 20">
    <name type="scientific">Burkholderia glumae</name>
    <name type="common">Pseudomonas glumae</name>
    <dbReference type="NCBI Taxonomy" id="337"/>
    <lineage>
        <taxon>Bacteria</taxon>
        <taxon>Pseudomonadati</taxon>
        <taxon>Pseudomonadota</taxon>
        <taxon>Betaproteobacteria</taxon>
        <taxon>Burkholderiales</taxon>
        <taxon>Burkholderiaceae</taxon>
        <taxon>Burkholderia</taxon>
    </lineage>
</organism>
<evidence type="ECO:0000256" key="11">
    <source>
        <dbReference type="ARBA" id="ARBA00023237"/>
    </source>
</evidence>
<dbReference type="GeneID" id="45695803"/>
<dbReference type="PANTHER" id="PTHR30069">
    <property type="entry name" value="TONB-DEPENDENT OUTER MEMBRANE RECEPTOR"/>
    <property type="match status" value="1"/>
</dbReference>
<keyword evidence="7" id="KW-0406">Ion transport</keyword>
<dbReference type="PANTHER" id="PTHR30069:SF53">
    <property type="entry name" value="COLICIN I RECEPTOR-RELATED"/>
    <property type="match status" value="1"/>
</dbReference>
<evidence type="ECO:0000256" key="12">
    <source>
        <dbReference type="PROSITE-ProRule" id="PRU01360"/>
    </source>
</evidence>